<feature type="transmembrane region" description="Helical" evidence="1">
    <location>
        <begin position="133"/>
        <end position="154"/>
    </location>
</feature>
<keyword evidence="1" id="KW-0812">Transmembrane</keyword>
<comment type="caution">
    <text evidence="2">The sequence shown here is derived from an EMBL/GenBank/DDBJ whole genome shotgun (WGS) entry which is preliminary data.</text>
</comment>
<keyword evidence="1" id="KW-0472">Membrane</keyword>
<evidence type="ECO:0000313" key="2">
    <source>
        <dbReference type="EMBL" id="GEU55023.1"/>
    </source>
</evidence>
<keyword evidence="1" id="KW-1133">Transmembrane helix</keyword>
<name>A0A6L2KZF2_TANCI</name>
<evidence type="ECO:0000256" key="1">
    <source>
        <dbReference type="SAM" id="Phobius"/>
    </source>
</evidence>
<organism evidence="2">
    <name type="scientific">Tanacetum cinerariifolium</name>
    <name type="common">Dalmatian daisy</name>
    <name type="synonym">Chrysanthemum cinerariifolium</name>
    <dbReference type="NCBI Taxonomy" id="118510"/>
    <lineage>
        <taxon>Eukaryota</taxon>
        <taxon>Viridiplantae</taxon>
        <taxon>Streptophyta</taxon>
        <taxon>Embryophyta</taxon>
        <taxon>Tracheophyta</taxon>
        <taxon>Spermatophyta</taxon>
        <taxon>Magnoliopsida</taxon>
        <taxon>eudicotyledons</taxon>
        <taxon>Gunneridae</taxon>
        <taxon>Pentapetalae</taxon>
        <taxon>asterids</taxon>
        <taxon>campanulids</taxon>
        <taxon>Asterales</taxon>
        <taxon>Asteraceae</taxon>
        <taxon>Asteroideae</taxon>
        <taxon>Anthemideae</taxon>
        <taxon>Anthemidinae</taxon>
        <taxon>Tanacetum</taxon>
    </lineage>
</organism>
<sequence>MQVPKKIIKKEKVDEEQTLDIPTLEQMLEEVDNHNQVVQRTSESPYDTKSEIKVVKSFLTSHLSELYDQAMNDYEVSADIQDNSDSNLHSMPDDKMRSVLEFETTNSVSITCCQCISNTLVNQCLKLGVSHRGVVVVVIVAGVDLVVLFGAIFFNHKKI</sequence>
<protein>
    <submittedName>
        <fullName evidence="2">Uncharacterized protein</fullName>
    </submittedName>
</protein>
<reference evidence="2" key="1">
    <citation type="journal article" date="2019" name="Sci. Rep.">
        <title>Draft genome of Tanacetum cinerariifolium, the natural source of mosquito coil.</title>
        <authorList>
            <person name="Yamashiro T."/>
            <person name="Shiraishi A."/>
            <person name="Satake H."/>
            <person name="Nakayama K."/>
        </authorList>
    </citation>
    <scope>NUCLEOTIDE SEQUENCE</scope>
</reference>
<dbReference type="EMBL" id="BKCJ010003427">
    <property type="protein sequence ID" value="GEU55023.1"/>
    <property type="molecule type" value="Genomic_DNA"/>
</dbReference>
<accession>A0A6L2KZF2</accession>
<proteinExistence type="predicted"/>
<dbReference type="AlphaFoldDB" id="A0A6L2KZF2"/>
<gene>
    <name evidence="2" type="ORF">Tci_027001</name>
</gene>